<evidence type="ECO:0000256" key="2">
    <source>
        <dbReference type="SAM" id="MobiDB-lite"/>
    </source>
</evidence>
<comment type="caution">
    <text evidence="3">The sequence shown here is derived from an EMBL/GenBank/DDBJ whole genome shotgun (WGS) entry which is preliminary data.</text>
</comment>
<dbReference type="PANTHER" id="PTHR23159:SF31">
    <property type="entry name" value="CENTROSOME-ASSOCIATED PROTEIN CEP250 ISOFORM X1"/>
    <property type="match status" value="1"/>
</dbReference>
<protein>
    <submittedName>
        <fullName evidence="3">Uncharacterized protein</fullName>
    </submittedName>
</protein>
<evidence type="ECO:0000313" key="3">
    <source>
        <dbReference type="EMBL" id="KAF7519669.1"/>
    </source>
</evidence>
<accession>A0A9P5KXM6</accession>
<evidence type="ECO:0000313" key="4">
    <source>
        <dbReference type="Proteomes" id="UP000701341"/>
    </source>
</evidence>
<keyword evidence="1" id="KW-0175">Coiled coil</keyword>
<feature type="region of interest" description="Disordered" evidence="2">
    <location>
        <begin position="253"/>
        <end position="273"/>
    </location>
</feature>
<feature type="compositionally biased region" description="Low complexity" evidence="2">
    <location>
        <begin position="13"/>
        <end position="24"/>
    </location>
</feature>
<proteinExistence type="predicted"/>
<feature type="coiled-coil region" evidence="1">
    <location>
        <begin position="510"/>
        <end position="555"/>
    </location>
</feature>
<dbReference type="AlphaFoldDB" id="A0A9P5KXM6"/>
<keyword evidence="4" id="KW-1185">Reference proteome</keyword>
<feature type="coiled-coil region" evidence="1">
    <location>
        <begin position="158"/>
        <end position="192"/>
    </location>
</feature>
<feature type="compositionally biased region" description="Basic residues" evidence="2">
    <location>
        <begin position="1"/>
        <end position="12"/>
    </location>
</feature>
<reference evidence="3" key="1">
    <citation type="submission" date="2020-02" db="EMBL/GenBank/DDBJ databases">
        <authorList>
            <person name="Lichtner F.J."/>
        </authorList>
    </citation>
    <scope>NUCLEOTIDE SEQUENCE</scope>
    <source>
        <strain evidence="3">G10</strain>
    </source>
</reference>
<sequence length="763" mass="86231">MDITRSGRKRKSSLSNSRSQSPVSRRTRQSLAAVPEDADLNQQQKTVSVTPKKSRKRVRFSDPGPRLLHDEEIGSTGLTPAMRRTSFERSSGDRTPSRKSRRRSAPSPRFERSYDLEEPFDETCTERRIQFTPLRQILDTRTQRRIRRIGLSDEINHIEREKRETRKMEKTMRALLQERDSLKDELRAMRRGGMGFEGQGSVSESYWMTPDTPRSCEEVSVVSNRNLDDTNLFSNEDGETFMFSDSAVIVSSSPDFRSTRNHNPPVTDSLMLSDEPQTPIRATQTQTAVNTEESDIHSLSLDLETARQEKNNLFNACRSRISGFNDPTISGLFRQSSPPSDFFENIMEILENALSRASDATEALEGITQQCSRLGFSGDGVDDVISDMRSHFRSARLELERALPGETANVSLEDGKATLSALVRRVESLAKDLGTERHYHHGSLGREKALRGQFDALLYRYETAASKINSLEDSIASSASDMLHTRMRMQDLEREGREQAVGIDRLSTALDKYHYEVKGLESLIDNLEKENTATKEDYTRQISKLKKQVAHERSKRCSAEATASESESRIRELETTVEHNRIRACDLTAQVELLEKEYQGAVEKLEQNASELQTHEAETGTLNVRISDLSTSLHGAKCEMQRLQNVNTGLEEQLQLEVEARNELLDKWAADQVRSFAHMKETINSERRRARVRAANWELKSDDLMSDGTTIGTGSEPITPVSARFVDVEFGRGKDRRRLDSIEISAEGLENDISDVVPASDLA</sequence>
<dbReference type="Proteomes" id="UP000701341">
    <property type="component" value="Unassembled WGS sequence"/>
</dbReference>
<evidence type="ECO:0000256" key="1">
    <source>
        <dbReference type="SAM" id="Coils"/>
    </source>
</evidence>
<feature type="compositionally biased region" description="Polar residues" evidence="2">
    <location>
        <begin position="253"/>
        <end position="266"/>
    </location>
</feature>
<feature type="region of interest" description="Disordered" evidence="2">
    <location>
        <begin position="1"/>
        <end position="116"/>
    </location>
</feature>
<organism evidence="3 4">
    <name type="scientific">Penicillium crustosum</name>
    <name type="common">Blue mold fungus</name>
    <dbReference type="NCBI Taxonomy" id="36656"/>
    <lineage>
        <taxon>Eukaryota</taxon>
        <taxon>Fungi</taxon>
        <taxon>Dikarya</taxon>
        <taxon>Ascomycota</taxon>
        <taxon>Pezizomycotina</taxon>
        <taxon>Eurotiomycetes</taxon>
        <taxon>Eurotiomycetidae</taxon>
        <taxon>Eurotiales</taxon>
        <taxon>Aspergillaceae</taxon>
        <taxon>Penicillium</taxon>
    </lineage>
</organism>
<name>A0A9P5KXM6_PENCR</name>
<gene>
    <name evidence="3" type="ORF">PCG10_009836</name>
</gene>
<feature type="compositionally biased region" description="Polar residues" evidence="2">
    <location>
        <begin position="40"/>
        <end position="51"/>
    </location>
</feature>
<dbReference type="PANTHER" id="PTHR23159">
    <property type="entry name" value="CENTROSOMAL PROTEIN 2"/>
    <property type="match status" value="1"/>
</dbReference>
<dbReference type="Gene3D" id="1.10.287.1490">
    <property type="match status" value="1"/>
</dbReference>
<dbReference type="EMBL" id="JAAOZQ010000083">
    <property type="protein sequence ID" value="KAF7519669.1"/>
    <property type="molecule type" value="Genomic_DNA"/>
</dbReference>
<feature type="coiled-coil region" evidence="1">
    <location>
        <begin position="591"/>
        <end position="660"/>
    </location>
</feature>
<feature type="compositionally biased region" description="Basic and acidic residues" evidence="2">
    <location>
        <begin position="85"/>
        <end position="96"/>
    </location>
</feature>